<evidence type="ECO:0000259" key="12">
    <source>
        <dbReference type="Pfam" id="PF23113"/>
    </source>
</evidence>
<feature type="transmembrane region" description="Helical" evidence="11">
    <location>
        <begin position="259"/>
        <end position="277"/>
    </location>
</feature>
<dbReference type="Proteomes" id="UP000284706">
    <property type="component" value="Unassembled WGS sequence"/>
</dbReference>
<evidence type="ECO:0000256" key="2">
    <source>
        <dbReference type="ARBA" id="ARBA00004141"/>
    </source>
</evidence>
<evidence type="ECO:0000256" key="3">
    <source>
        <dbReference type="ARBA" id="ARBA00004906"/>
    </source>
</evidence>
<keyword evidence="9 11" id="KW-0472">Membrane</keyword>
<evidence type="ECO:0000256" key="5">
    <source>
        <dbReference type="ARBA" id="ARBA00022679"/>
    </source>
</evidence>
<comment type="pathway">
    <text evidence="3">Protein modification; protein ubiquitination.</text>
</comment>
<feature type="transmembrane region" description="Helical" evidence="11">
    <location>
        <begin position="501"/>
        <end position="525"/>
    </location>
</feature>
<reference evidence="13 14" key="1">
    <citation type="journal article" date="2018" name="Evol. Lett.">
        <title>Horizontal gene cluster transfer increased hallucinogenic mushroom diversity.</title>
        <authorList>
            <person name="Reynolds H.T."/>
            <person name="Vijayakumar V."/>
            <person name="Gluck-Thaler E."/>
            <person name="Korotkin H.B."/>
            <person name="Matheny P.B."/>
            <person name="Slot J.C."/>
        </authorList>
    </citation>
    <scope>NUCLEOTIDE SEQUENCE [LARGE SCALE GENOMIC DNA]</scope>
    <source>
        <strain evidence="13 14">SRW20</strain>
    </source>
</reference>
<feature type="transmembrane region" description="Helical" evidence="11">
    <location>
        <begin position="591"/>
        <end position="610"/>
    </location>
</feature>
<dbReference type="GO" id="GO:0036503">
    <property type="term" value="P:ERAD pathway"/>
    <property type="evidence" value="ECO:0007669"/>
    <property type="project" value="TreeGrafter"/>
</dbReference>
<evidence type="ECO:0000256" key="7">
    <source>
        <dbReference type="ARBA" id="ARBA00022786"/>
    </source>
</evidence>
<name>A0A409Y1C2_9AGAR</name>
<evidence type="ECO:0000256" key="1">
    <source>
        <dbReference type="ARBA" id="ARBA00000900"/>
    </source>
</evidence>
<evidence type="ECO:0000256" key="9">
    <source>
        <dbReference type="ARBA" id="ARBA00023136"/>
    </source>
</evidence>
<dbReference type="STRING" id="231916.A0A409Y1C2"/>
<organism evidence="13 14">
    <name type="scientific">Gymnopilus dilepis</name>
    <dbReference type="NCBI Taxonomy" id="231916"/>
    <lineage>
        <taxon>Eukaryota</taxon>
        <taxon>Fungi</taxon>
        <taxon>Dikarya</taxon>
        <taxon>Basidiomycota</taxon>
        <taxon>Agaricomycotina</taxon>
        <taxon>Agaricomycetes</taxon>
        <taxon>Agaricomycetidae</taxon>
        <taxon>Agaricales</taxon>
        <taxon>Agaricineae</taxon>
        <taxon>Hymenogastraceae</taxon>
        <taxon>Gymnopilus</taxon>
    </lineage>
</organism>
<evidence type="ECO:0000256" key="11">
    <source>
        <dbReference type="SAM" id="Phobius"/>
    </source>
</evidence>
<dbReference type="InterPro" id="IPR056521">
    <property type="entry name" value="MARCHF6-like_C"/>
</dbReference>
<feature type="transmembrane region" description="Helical" evidence="11">
    <location>
        <begin position="630"/>
        <end position="652"/>
    </location>
</feature>
<feature type="compositionally biased region" description="Acidic residues" evidence="10">
    <location>
        <begin position="681"/>
        <end position="691"/>
    </location>
</feature>
<dbReference type="GO" id="GO:0061630">
    <property type="term" value="F:ubiquitin protein ligase activity"/>
    <property type="evidence" value="ECO:0007669"/>
    <property type="project" value="UniProtKB-EC"/>
</dbReference>
<dbReference type="PANTHER" id="PTHR13145:SF0">
    <property type="entry name" value="E3 UBIQUITIN-PROTEIN LIGASE MARCHF6"/>
    <property type="match status" value="1"/>
</dbReference>
<proteinExistence type="predicted"/>
<keyword evidence="8 11" id="KW-1133">Transmembrane helix</keyword>
<keyword evidence="7" id="KW-0833">Ubl conjugation pathway</keyword>
<dbReference type="FunCoup" id="A0A409Y1C2">
    <property type="interactions" value="495"/>
</dbReference>
<gene>
    <name evidence="13" type="ORF">CVT26_006205</name>
</gene>
<comment type="caution">
    <text evidence="13">The sequence shown here is derived from an EMBL/GenBank/DDBJ whole genome shotgun (WGS) entry which is preliminary data.</text>
</comment>
<dbReference type="EC" id="2.3.2.27" evidence="4"/>
<sequence length="707" mass="79860">SNSTTSGSPLSPLTALPILSTLPDYLGFTEPYFEALGKEVRESTSKFQTTWVELALGSGPTNRLFAVVLGYGVVALLLGLYLNVLTVGNARSAGRHVRNAVRQQLLVTKVATFIFIELVVFPLGCGIVLDLCTVWLFPEANLQSRISFFLQAPLTAMFYHWVAGTMFMYSFAVLLSGCRSVMRPGAMWFIKDPQDQNSHPIRDILDRPTLVQLRKIFVSGIMYSFVVACVVGSVAGLVLVGNKSIMPFRWKNREPLSNVPVDLLFLHLVLPYTMHYFRPKRTIKQVTTIVWKYLATRLRLTSYFFGGRHPEEEYTPKDWRDNFRRDGVVRAGVPDGSFRRVPATDNLALPRDMRATVAVNADGEPVDEAARNLMNLQNAEAEKAKRTIADDYMVVYMPPYFRYRIILFITLLWIFGAICLGFAVALPIQLGRSFFRLFTLREVHDGYSFIVGFYLVWTCYLVARAIDRLDKRRQRRGGEGPRAELPVVVLKRGLLWLAKTGYMVFFLGVVVPVLLAIVIDLYVVLPIRFMMDAGHVPRIRIVDAWALGLLYAKIGMRAHRLQPGNRISRGLQRIKAHGWTRPDPVTATKEVIMPLIGGLLGMILLPGLVFRAVQYVFPSIAVDDRSMFMHVYPTVFVCAFVFRASISAYGLLSTWSQSIRDKEFLVEMRLKNHDPDRPESDTEEGVLDWDQAEVNQVNDRGRAGAGR</sequence>
<evidence type="ECO:0000313" key="13">
    <source>
        <dbReference type="EMBL" id="PPQ96802.1"/>
    </source>
</evidence>
<feature type="transmembrane region" description="Helical" evidence="11">
    <location>
        <begin position="405"/>
        <end position="426"/>
    </location>
</feature>
<feature type="transmembrane region" description="Helical" evidence="11">
    <location>
        <begin position="537"/>
        <end position="556"/>
    </location>
</feature>
<dbReference type="PANTHER" id="PTHR13145">
    <property type="entry name" value="SSM4 PROTEIN"/>
    <property type="match status" value="1"/>
</dbReference>
<keyword evidence="14" id="KW-1185">Reference proteome</keyword>
<comment type="catalytic activity">
    <reaction evidence="1">
        <text>S-ubiquitinyl-[E2 ubiquitin-conjugating enzyme]-L-cysteine + [acceptor protein]-L-lysine = [E2 ubiquitin-conjugating enzyme]-L-cysteine + N(6)-ubiquitinyl-[acceptor protein]-L-lysine.</text>
        <dbReference type="EC" id="2.3.2.27"/>
    </reaction>
</comment>
<comment type="subcellular location">
    <subcellularLocation>
        <location evidence="2">Membrane</location>
        <topology evidence="2">Multi-pass membrane protein</topology>
    </subcellularLocation>
</comment>
<evidence type="ECO:0000313" key="14">
    <source>
        <dbReference type="Proteomes" id="UP000284706"/>
    </source>
</evidence>
<keyword evidence="5" id="KW-0808">Transferase</keyword>
<evidence type="ECO:0000256" key="8">
    <source>
        <dbReference type="ARBA" id="ARBA00022989"/>
    </source>
</evidence>
<feature type="transmembrane region" description="Helical" evidence="11">
    <location>
        <begin position="106"/>
        <end position="137"/>
    </location>
</feature>
<feature type="transmembrane region" description="Helical" evidence="11">
    <location>
        <begin position="64"/>
        <end position="85"/>
    </location>
</feature>
<dbReference type="GO" id="GO:0005789">
    <property type="term" value="C:endoplasmic reticulum membrane"/>
    <property type="evidence" value="ECO:0007669"/>
    <property type="project" value="TreeGrafter"/>
</dbReference>
<keyword evidence="6 11" id="KW-0812">Transmembrane</keyword>
<dbReference type="OrthoDB" id="264354at2759"/>
<evidence type="ECO:0000256" key="10">
    <source>
        <dbReference type="SAM" id="MobiDB-lite"/>
    </source>
</evidence>
<feature type="transmembrane region" description="Helical" evidence="11">
    <location>
        <begin position="157"/>
        <end position="178"/>
    </location>
</feature>
<evidence type="ECO:0000256" key="6">
    <source>
        <dbReference type="ARBA" id="ARBA00022692"/>
    </source>
</evidence>
<feature type="non-terminal residue" evidence="13">
    <location>
        <position position="1"/>
    </location>
</feature>
<feature type="domain" description="E3 ubiquitin-protein ligase MARCHF6-like C-terminal" evidence="12">
    <location>
        <begin position="491"/>
        <end position="660"/>
    </location>
</feature>
<feature type="transmembrane region" description="Helical" evidence="11">
    <location>
        <begin position="446"/>
        <end position="466"/>
    </location>
</feature>
<dbReference type="EMBL" id="NHYE01001323">
    <property type="protein sequence ID" value="PPQ96802.1"/>
    <property type="molecule type" value="Genomic_DNA"/>
</dbReference>
<dbReference type="InParanoid" id="A0A409Y1C2"/>
<dbReference type="Pfam" id="PF23113">
    <property type="entry name" value="MARCHF6_C"/>
    <property type="match status" value="1"/>
</dbReference>
<evidence type="ECO:0000256" key="4">
    <source>
        <dbReference type="ARBA" id="ARBA00012483"/>
    </source>
</evidence>
<dbReference type="AlphaFoldDB" id="A0A409Y1C2"/>
<protein>
    <recommendedName>
        <fullName evidence="4">RING-type E3 ubiquitin transferase</fullName>
        <ecNumber evidence="4">2.3.2.27</ecNumber>
    </recommendedName>
</protein>
<feature type="region of interest" description="Disordered" evidence="10">
    <location>
        <begin position="672"/>
        <end position="707"/>
    </location>
</feature>
<accession>A0A409Y1C2</accession>
<feature type="transmembrane region" description="Helical" evidence="11">
    <location>
        <begin position="216"/>
        <end position="239"/>
    </location>
</feature>